<protein>
    <submittedName>
        <fullName evidence="5">Uncharacterized protein</fullName>
    </submittedName>
</protein>
<dbReference type="InterPro" id="IPR012548">
    <property type="entry name" value="MATCAP"/>
</dbReference>
<accession>A0A955L312</accession>
<dbReference type="GO" id="GO:0008237">
    <property type="term" value="F:metallopeptidase activity"/>
    <property type="evidence" value="ECO:0007669"/>
    <property type="project" value="UniProtKB-KW"/>
</dbReference>
<dbReference type="GO" id="GO:0080164">
    <property type="term" value="P:regulation of nitric oxide metabolic process"/>
    <property type="evidence" value="ECO:0007669"/>
    <property type="project" value="TreeGrafter"/>
</dbReference>
<reference evidence="5" key="1">
    <citation type="submission" date="2020-04" db="EMBL/GenBank/DDBJ databases">
        <authorList>
            <person name="Zhang T."/>
        </authorList>
    </citation>
    <scope>NUCLEOTIDE SEQUENCE</scope>
    <source>
        <strain evidence="5">HKST-UBA10</strain>
    </source>
</reference>
<keyword evidence="3" id="KW-0378">Hydrolase</keyword>
<dbReference type="SMART" id="SM01154">
    <property type="entry name" value="DUF1704"/>
    <property type="match status" value="1"/>
</dbReference>
<keyword evidence="4" id="KW-0482">Metalloprotease</keyword>
<dbReference type="Proteomes" id="UP000782843">
    <property type="component" value="Unassembled WGS sequence"/>
</dbReference>
<evidence type="ECO:0000313" key="6">
    <source>
        <dbReference type="Proteomes" id="UP000782843"/>
    </source>
</evidence>
<comment type="cofactor">
    <cofactor evidence="1">
        <name>Zn(2+)</name>
        <dbReference type="ChEBI" id="CHEBI:29105"/>
    </cofactor>
</comment>
<proteinExistence type="predicted"/>
<sequence length="312" mass="35927">MNLLHIITPINLAEEEEKFFASDNYNPIFEYDWDNVNLDKLDLTRNKDKLIYSIINQDILNLVVNAETFFETELDEAVLQQAKSIVSNPPEKVPPQNISDLAKRFEEVFKEFSINFKVEVVDQKGFNIRPLNIGSKLIISKYANMDFFTIEGEIRHELVHIIRYLNGKFNNISWSANYLPTEEGLATCMHDYSKANRSDASLFQHASEYAVTEICLSGSLRDAFNFLVNIGLSEELAYQRVVRHKMGFVDTSKPGDIMKPAMYFYHSLKVSKLSNNEKLILFNGKISVDEIKDYDGYKGVIEKGKVEGFYRI</sequence>
<evidence type="ECO:0000256" key="4">
    <source>
        <dbReference type="ARBA" id="ARBA00023049"/>
    </source>
</evidence>
<evidence type="ECO:0000256" key="3">
    <source>
        <dbReference type="ARBA" id="ARBA00022801"/>
    </source>
</evidence>
<evidence type="ECO:0000256" key="1">
    <source>
        <dbReference type="ARBA" id="ARBA00001947"/>
    </source>
</evidence>
<dbReference type="AlphaFoldDB" id="A0A955L312"/>
<keyword evidence="2" id="KW-0645">Protease</keyword>
<dbReference type="PANTHER" id="PTHR31817:SF0">
    <property type="entry name" value="CHROMOSOME UNDETERMINED SCAFFOLD_67, WHOLE GENOME SHOTGUN SEQUENCE"/>
    <property type="match status" value="1"/>
</dbReference>
<dbReference type="GO" id="GO:0006508">
    <property type="term" value="P:proteolysis"/>
    <property type="evidence" value="ECO:0007669"/>
    <property type="project" value="UniProtKB-KW"/>
</dbReference>
<dbReference type="PANTHER" id="PTHR31817">
    <property type="match status" value="1"/>
</dbReference>
<comment type="caution">
    <text evidence="5">The sequence shown here is derived from an EMBL/GenBank/DDBJ whole genome shotgun (WGS) entry which is preliminary data.</text>
</comment>
<evidence type="ECO:0000313" key="5">
    <source>
        <dbReference type="EMBL" id="MCA9381997.1"/>
    </source>
</evidence>
<dbReference type="EMBL" id="JAGQLG010000039">
    <property type="protein sequence ID" value="MCA9381997.1"/>
    <property type="molecule type" value="Genomic_DNA"/>
</dbReference>
<organism evidence="5 6">
    <name type="scientific">Candidatus Dojkabacteria bacterium</name>
    <dbReference type="NCBI Taxonomy" id="2099670"/>
    <lineage>
        <taxon>Bacteria</taxon>
        <taxon>Candidatus Dojkabacteria</taxon>
    </lineage>
</organism>
<gene>
    <name evidence="5" type="ORF">KC660_01160</name>
</gene>
<name>A0A955L312_9BACT</name>
<evidence type="ECO:0000256" key="2">
    <source>
        <dbReference type="ARBA" id="ARBA00022670"/>
    </source>
</evidence>
<reference evidence="5" key="2">
    <citation type="journal article" date="2021" name="Microbiome">
        <title>Successional dynamics and alternative stable states in a saline activated sludge microbial community over 9 years.</title>
        <authorList>
            <person name="Wang Y."/>
            <person name="Ye J."/>
            <person name="Ju F."/>
            <person name="Liu L."/>
            <person name="Boyd J.A."/>
            <person name="Deng Y."/>
            <person name="Parks D.H."/>
            <person name="Jiang X."/>
            <person name="Yin X."/>
            <person name="Woodcroft B.J."/>
            <person name="Tyson G.W."/>
            <person name="Hugenholtz P."/>
            <person name="Polz M.F."/>
            <person name="Zhang T."/>
        </authorList>
    </citation>
    <scope>NUCLEOTIDE SEQUENCE</scope>
    <source>
        <strain evidence="5">HKST-UBA10</strain>
    </source>
</reference>